<dbReference type="InterPro" id="IPR022764">
    <property type="entry name" value="Peptidase_S54_rhomboid_dom"/>
</dbReference>
<dbReference type="PANTHER" id="PTHR45840:SF10">
    <property type="entry name" value="RHOMBOID PROTEASE"/>
    <property type="match status" value="1"/>
</dbReference>
<reference evidence="9" key="1">
    <citation type="submission" date="2020-08" db="EMBL/GenBank/DDBJ databases">
        <title>Genome sequencing and assembly of the red palm weevil Rhynchophorus ferrugineus.</title>
        <authorList>
            <person name="Dias G.B."/>
            <person name="Bergman C.M."/>
            <person name="Manee M."/>
        </authorList>
    </citation>
    <scope>NUCLEOTIDE SEQUENCE</scope>
    <source>
        <strain evidence="9">AA-2017</strain>
        <tissue evidence="9">Whole larva</tissue>
    </source>
</reference>
<dbReference type="Gene3D" id="1.20.1540.10">
    <property type="entry name" value="Rhomboid-like"/>
    <property type="match status" value="1"/>
</dbReference>
<evidence type="ECO:0000256" key="2">
    <source>
        <dbReference type="ARBA" id="ARBA00009045"/>
    </source>
</evidence>
<keyword evidence="5 6" id="KW-0472">Membrane</keyword>
<evidence type="ECO:0000256" key="4">
    <source>
        <dbReference type="ARBA" id="ARBA00022989"/>
    </source>
</evidence>
<dbReference type="Pfam" id="PF01694">
    <property type="entry name" value="Rhomboid"/>
    <property type="match status" value="1"/>
</dbReference>
<dbReference type="Proteomes" id="UP000625711">
    <property type="component" value="Unassembled WGS sequence"/>
</dbReference>
<keyword evidence="3 6" id="KW-0812">Transmembrane</keyword>
<evidence type="ECO:0000256" key="6">
    <source>
        <dbReference type="SAM" id="Phobius"/>
    </source>
</evidence>
<feature type="non-terminal residue" evidence="9">
    <location>
        <position position="157"/>
    </location>
</feature>
<dbReference type="InterPro" id="IPR035952">
    <property type="entry name" value="Rhomboid-like_sf"/>
</dbReference>
<comment type="subcellular location">
    <subcellularLocation>
        <location evidence="1">Membrane</location>
        <topology evidence="1">Multi-pass membrane protein</topology>
    </subcellularLocation>
</comment>
<feature type="domain" description="Peptidase S54 rhomboid" evidence="8">
    <location>
        <begin position="1"/>
        <end position="107"/>
    </location>
</feature>
<evidence type="ECO:0000259" key="8">
    <source>
        <dbReference type="Pfam" id="PF01694"/>
    </source>
</evidence>
<dbReference type="EMBL" id="JAACXV010016657">
    <property type="protein sequence ID" value="KAF7264556.1"/>
    <property type="molecule type" value="Genomic_DNA"/>
</dbReference>
<comment type="similarity">
    <text evidence="2">Belongs to the peptidase S54 family.</text>
</comment>
<protein>
    <recommendedName>
        <fullName evidence="8">Peptidase S54 rhomboid domain-containing protein</fullName>
    </recommendedName>
</protein>
<gene>
    <name evidence="9" type="ORF">GWI33_023058</name>
</gene>
<keyword evidence="10" id="KW-1185">Reference proteome</keyword>
<comment type="caution">
    <text evidence="9">The sequence shown here is derived from an EMBL/GenBank/DDBJ whole genome shotgun (WGS) entry which is preliminary data.</text>
</comment>
<sequence>GSLRVLTIYLAGGATGVLGATCVNPNLIIGSSAGGYSLLLSNASDLIVNYETSTYRRYRSITIGILVLFDIVYDIVHVMCKKKPQVSWQTHLAGAITGLLIGLILFKCHDNTASRKSIFWICVILYCCLVIAFIIIIIQIERCTPSNQMMFQYRYFC</sequence>
<dbReference type="PANTHER" id="PTHR45840">
    <property type="entry name" value="RHOMBOID-RELATED PROTEIN"/>
    <property type="match status" value="1"/>
</dbReference>
<accession>A0A834M1X7</accession>
<dbReference type="OrthoDB" id="418595at2759"/>
<evidence type="ECO:0000313" key="9">
    <source>
        <dbReference type="EMBL" id="KAF7264556.1"/>
    </source>
</evidence>
<evidence type="ECO:0000256" key="5">
    <source>
        <dbReference type="ARBA" id="ARBA00023136"/>
    </source>
</evidence>
<feature type="chain" id="PRO_5032723256" description="Peptidase S54 rhomboid domain-containing protein" evidence="7">
    <location>
        <begin position="20"/>
        <end position="157"/>
    </location>
</feature>
<keyword evidence="4 6" id="KW-1133">Transmembrane helix</keyword>
<evidence type="ECO:0000256" key="1">
    <source>
        <dbReference type="ARBA" id="ARBA00004141"/>
    </source>
</evidence>
<proteinExistence type="inferred from homology"/>
<dbReference type="InterPro" id="IPR051739">
    <property type="entry name" value="Rhomboid_IM_Serine_Proteases"/>
</dbReference>
<evidence type="ECO:0000256" key="3">
    <source>
        <dbReference type="ARBA" id="ARBA00022692"/>
    </source>
</evidence>
<evidence type="ECO:0000313" key="10">
    <source>
        <dbReference type="Proteomes" id="UP000625711"/>
    </source>
</evidence>
<feature type="transmembrane region" description="Helical" evidence="6">
    <location>
        <begin position="88"/>
        <end position="106"/>
    </location>
</feature>
<dbReference type="GO" id="GO:0004252">
    <property type="term" value="F:serine-type endopeptidase activity"/>
    <property type="evidence" value="ECO:0007669"/>
    <property type="project" value="InterPro"/>
</dbReference>
<dbReference type="GO" id="GO:0016020">
    <property type="term" value="C:membrane"/>
    <property type="evidence" value="ECO:0007669"/>
    <property type="project" value="UniProtKB-SubCell"/>
</dbReference>
<feature type="transmembrane region" description="Helical" evidence="6">
    <location>
        <begin position="60"/>
        <end position="76"/>
    </location>
</feature>
<dbReference type="SUPFAM" id="SSF144091">
    <property type="entry name" value="Rhomboid-like"/>
    <property type="match status" value="1"/>
</dbReference>
<name>A0A834M1X7_RHYFE</name>
<evidence type="ECO:0000256" key="7">
    <source>
        <dbReference type="SAM" id="SignalP"/>
    </source>
</evidence>
<keyword evidence="7" id="KW-0732">Signal</keyword>
<dbReference type="AlphaFoldDB" id="A0A834M1X7"/>
<organism evidence="9 10">
    <name type="scientific">Rhynchophorus ferrugineus</name>
    <name type="common">Red palm weevil</name>
    <name type="synonym">Curculio ferrugineus</name>
    <dbReference type="NCBI Taxonomy" id="354439"/>
    <lineage>
        <taxon>Eukaryota</taxon>
        <taxon>Metazoa</taxon>
        <taxon>Ecdysozoa</taxon>
        <taxon>Arthropoda</taxon>
        <taxon>Hexapoda</taxon>
        <taxon>Insecta</taxon>
        <taxon>Pterygota</taxon>
        <taxon>Neoptera</taxon>
        <taxon>Endopterygota</taxon>
        <taxon>Coleoptera</taxon>
        <taxon>Polyphaga</taxon>
        <taxon>Cucujiformia</taxon>
        <taxon>Curculionidae</taxon>
        <taxon>Dryophthorinae</taxon>
        <taxon>Rhynchophorus</taxon>
    </lineage>
</organism>
<feature type="signal peptide" evidence="7">
    <location>
        <begin position="1"/>
        <end position="19"/>
    </location>
</feature>
<feature type="transmembrane region" description="Helical" evidence="6">
    <location>
        <begin position="118"/>
        <end position="140"/>
    </location>
</feature>